<organism evidence="3 4">
    <name type="scientific">Methylohalomonas lacus</name>
    <dbReference type="NCBI Taxonomy" id="398773"/>
    <lineage>
        <taxon>Bacteria</taxon>
        <taxon>Pseudomonadati</taxon>
        <taxon>Pseudomonadota</taxon>
        <taxon>Gammaproteobacteria</taxon>
        <taxon>Methylohalomonadales</taxon>
        <taxon>Methylohalomonadaceae</taxon>
        <taxon>Methylohalomonas</taxon>
    </lineage>
</organism>
<comment type="caution">
    <text evidence="3">The sequence shown here is derived from an EMBL/GenBank/DDBJ whole genome shotgun (WGS) entry which is preliminary data.</text>
</comment>
<protein>
    <submittedName>
        <fullName evidence="3">Iron-sulfur cluster assembly protein</fullName>
    </submittedName>
</protein>
<sequence>MSTDSRQITLSERAAEHVQNFLAGRDNGIGLRVGVKTTGCSGYQYVIEPAEQVNDTDTVFESRGVKIVVDSLSLNYLAGTELDYRREGLNEGFHFNNPNVSETCGCGESFSVKQPSAQV</sequence>
<dbReference type="GO" id="GO:0016226">
    <property type="term" value="P:iron-sulfur cluster assembly"/>
    <property type="evidence" value="ECO:0007669"/>
    <property type="project" value="InterPro"/>
</dbReference>
<dbReference type="EMBL" id="JANUCT010000001">
    <property type="protein sequence ID" value="MCS3902139.1"/>
    <property type="molecule type" value="Genomic_DNA"/>
</dbReference>
<dbReference type="GO" id="GO:0005829">
    <property type="term" value="C:cytosol"/>
    <property type="evidence" value="ECO:0007669"/>
    <property type="project" value="TreeGrafter"/>
</dbReference>
<dbReference type="InterPro" id="IPR017870">
    <property type="entry name" value="FeS_cluster_insertion_CS"/>
</dbReference>
<dbReference type="InterPro" id="IPR016092">
    <property type="entry name" value="ATAP"/>
</dbReference>
<evidence type="ECO:0000313" key="4">
    <source>
        <dbReference type="Proteomes" id="UP001204445"/>
    </source>
</evidence>
<proteinExistence type="inferred from homology"/>
<dbReference type="Pfam" id="PF01521">
    <property type="entry name" value="Fe-S_biosyn"/>
    <property type="match status" value="1"/>
</dbReference>
<dbReference type="InterPro" id="IPR035903">
    <property type="entry name" value="HesB-like_dom_sf"/>
</dbReference>
<dbReference type="SUPFAM" id="SSF89360">
    <property type="entry name" value="HesB-like domain"/>
    <property type="match status" value="1"/>
</dbReference>
<dbReference type="RefSeq" id="WP_259053498.1">
    <property type="nucleotide sequence ID" value="NZ_JANUCT010000001.1"/>
</dbReference>
<dbReference type="PANTHER" id="PTHR10072:SF41">
    <property type="entry name" value="IRON-SULFUR CLUSTER ASSEMBLY 1 HOMOLOG, MITOCHONDRIAL"/>
    <property type="match status" value="1"/>
</dbReference>
<dbReference type="Proteomes" id="UP001204445">
    <property type="component" value="Unassembled WGS sequence"/>
</dbReference>
<dbReference type="InterPro" id="IPR050322">
    <property type="entry name" value="Fe-S_cluster_asmbl/transfer"/>
</dbReference>
<evidence type="ECO:0000256" key="1">
    <source>
        <dbReference type="ARBA" id="ARBA00006718"/>
    </source>
</evidence>
<dbReference type="GO" id="GO:0051537">
    <property type="term" value="F:2 iron, 2 sulfur cluster binding"/>
    <property type="evidence" value="ECO:0007669"/>
    <property type="project" value="TreeGrafter"/>
</dbReference>
<dbReference type="PANTHER" id="PTHR10072">
    <property type="entry name" value="IRON-SULFUR CLUSTER ASSEMBLY PROTEIN"/>
    <property type="match status" value="1"/>
</dbReference>
<dbReference type="InterPro" id="IPR000361">
    <property type="entry name" value="ATAP_core_dom"/>
</dbReference>
<evidence type="ECO:0000259" key="2">
    <source>
        <dbReference type="Pfam" id="PF01521"/>
    </source>
</evidence>
<dbReference type="PROSITE" id="PS01152">
    <property type="entry name" value="HESB"/>
    <property type="match status" value="1"/>
</dbReference>
<accession>A0AAE3L0A3</accession>
<name>A0AAE3L0A3_9GAMM</name>
<gene>
    <name evidence="3" type="ORF">J2T55_000131</name>
</gene>
<evidence type="ECO:0000313" key="3">
    <source>
        <dbReference type="EMBL" id="MCS3902139.1"/>
    </source>
</evidence>
<dbReference type="AlphaFoldDB" id="A0AAE3L0A3"/>
<keyword evidence="4" id="KW-1185">Reference proteome</keyword>
<dbReference type="NCBIfam" id="TIGR00049">
    <property type="entry name" value="iron-sulfur cluster assembly accessory protein"/>
    <property type="match status" value="1"/>
</dbReference>
<comment type="similarity">
    <text evidence="1">Belongs to the HesB/IscA family.</text>
</comment>
<reference evidence="3" key="1">
    <citation type="submission" date="2022-08" db="EMBL/GenBank/DDBJ databases">
        <title>Genomic Encyclopedia of Type Strains, Phase III (KMG-III): the genomes of soil and plant-associated and newly described type strains.</title>
        <authorList>
            <person name="Whitman W."/>
        </authorList>
    </citation>
    <scope>NUCLEOTIDE SEQUENCE</scope>
    <source>
        <strain evidence="3">HMT 1</strain>
    </source>
</reference>
<dbReference type="Gene3D" id="2.60.300.12">
    <property type="entry name" value="HesB-like domain"/>
    <property type="match status" value="1"/>
</dbReference>
<feature type="domain" description="Core" evidence="2">
    <location>
        <begin position="7"/>
        <end position="108"/>
    </location>
</feature>